<dbReference type="Proteomes" id="UP000041770">
    <property type="component" value="Unassembled WGS sequence"/>
</dbReference>
<dbReference type="EMBL" id="CWQY01000016">
    <property type="protein sequence ID" value="CSC84450.1"/>
    <property type="molecule type" value="Genomic_DNA"/>
</dbReference>
<accession>A0A655ZXC4</accession>
<sequence>MHLTHIKMLRTFQTAFFMHSESNLNGFVRLLAITQNTYRFKDRGNARFVVATQNRVAFGTDNAIFNHRLNADTRFNRIHVATKQNTVIECAF</sequence>
<proteinExistence type="predicted"/>
<name>A0A655ZXC4_VIBCL</name>
<protein>
    <submittedName>
        <fullName evidence="1">Uncharacterized protein</fullName>
    </submittedName>
</protein>
<dbReference type="AlphaFoldDB" id="A0A655ZXC4"/>
<evidence type="ECO:0000313" key="1">
    <source>
        <dbReference type="EMBL" id="CSC84450.1"/>
    </source>
</evidence>
<reference evidence="1 2" key="1">
    <citation type="submission" date="2015-07" db="EMBL/GenBank/DDBJ databases">
        <authorList>
            <consortium name="Pathogen Informatics"/>
        </authorList>
    </citation>
    <scope>NUCLEOTIDE SEQUENCE [LARGE SCALE GENOMIC DNA]</scope>
    <source>
        <strain evidence="1 2">A316</strain>
    </source>
</reference>
<gene>
    <name evidence="1" type="ORF">ERS013200_02416</name>
</gene>
<organism evidence="1 2">
    <name type="scientific">Vibrio cholerae</name>
    <dbReference type="NCBI Taxonomy" id="666"/>
    <lineage>
        <taxon>Bacteria</taxon>
        <taxon>Pseudomonadati</taxon>
        <taxon>Pseudomonadota</taxon>
        <taxon>Gammaproteobacteria</taxon>
        <taxon>Vibrionales</taxon>
        <taxon>Vibrionaceae</taxon>
        <taxon>Vibrio</taxon>
    </lineage>
</organism>
<evidence type="ECO:0000313" key="2">
    <source>
        <dbReference type="Proteomes" id="UP000041770"/>
    </source>
</evidence>